<dbReference type="Proteomes" id="UP000646426">
    <property type="component" value="Unassembled WGS sequence"/>
</dbReference>
<gene>
    <name evidence="2" type="ORF">GCM10007067_21990</name>
</gene>
<reference evidence="2" key="1">
    <citation type="journal article" date="2014" name="Int. J. Syst. Evol. Microbiol.">
        <title>Complete genome sequence of Corynebacterium casei LMG S-19264T (=DSM 44701T), isolated from a smear-ripened cheese.</title>
        <authorList>
            <consortium name="US DOE Joint Genome Institute (JGI-PGF)"/>
            <person name="Walter F."/>
            <person name="Albersmeier A."/>
            <person name="Kalinowski J."/>
            <person name="Ruckert C."/>
        </authorList>
    </citation>
    <scope>NUCLEOTIDE SEQUENCE</scope>
    <source>
        <strain evidence="2">KCTC 23077</strain>
    </source>
</reference>
<dbReference type="AlphaFoldDB" id="A0A918W953"/>
<keyword evidence="3" id="KW-1185">Reference proteome</keyword>
<accession>A0A918W953</accession>
<dbReference type="RefSeq" id="WP_189456462.1">
    <property type="nucleotide sequence ID" value="NZ_BMYD01000003.1"/>
</dbReference>
<name>A0A918W953_9GAMM</name>
<evidence type="ECO:0000313" key="2">
    <source>
        <dbReference type="EMBL" id="GHA83474.1"/>
    </source>
</evidence>
<evidence type="ECO:0000313" key="3">
    <source>
        <dbReference type="Proteomes" id="UP000646426"/>
    </source>
</evidence>
<feature type="region of interest" description="Disordered" evidence="1">
    <location>
        <begin position="98"/>
        <end position="118"/>
    </location>
</feature>
<protein>
    <submittedName>
        <fullName evidence="2">Uncharacterized protein</fullName>
    </submittedName>
</protein>
<organism evidence="2 3">
    <name type="scientific">Cognatilysobacter bugurensis</name>
    <dbReference type="NCBI Taxonomy" id="543356"/>
    <lineage>
        <taxon>Bacteria</taxon>
        <taxon>Pseudomonadati</taxon>
        <taxon>Pseudomonadota</taxon>
        <taxon>Gammaproteobacteria</taxon>
        <taxon>Lysobacterales</taxon>
        <taxon>Lysobacteraceae</taxon>
        <taxon>Cognatilysobacter</taxon>
    </lineage>
</organism>
<sequence length="118" mass="12706">MNENPTIETAESVIEHAQAIARLDPTPIGADAYDARVAGHVHAARVLAAAYVDPTLDRAFHRALQAAAGASDGVYVQFADGVAQLIVDPRHQAARQHRFDLLSPAQVQRRGDDPYLAD</sequence>
<evidence type="ECO:0000256" key="1">
    <source>
        <dbReference type="SAM" id="MobiDB-lite"/>
    </source>
</evidence>
<comment type="caution">
    <text evidence="2">The sequence shown here is derived from an EMBL/GenBank/DDBJ whole genome shotgun (WGS) entry which is preliminary data.</text>
</comment>
<feature type="compositionally biased region" description="Basic and acidic residues" evidence="1">
    <location>
        <begin position="109"/>
        <end position="118"/>
    </location>
</feature>
<dbReference type="EMBL" id="BMYD01000003">
    <property type="protein sequence ID" value="GHA83474.1"/>
    <property type="molecule type" value="Genomic_DNA"/>
</dbReference>
<proteinExistence type="predicted"/>
<reference evidence="2" key="2">
    <citation type="submission" date="2020-09" db="EMBL/GenBank/DDBJ databases">
        <authorList>
            <person name="Sun Q."/>
            <person name="Kim S."/>
        </authorList>
    </citation>
    <scope>NUCLEOTIDE SEQUENCE</scope>
    <source>
        <strain evidence="2">KCTC 23077</strain>
    </source>
</reference>